<evidence type="ECO:0000313" key="3">
    <source>
        <dbReference type="EMBL" id="RIJ26444.1"/>
    </source>
</evidence>
<sequence length="945" mass="103541">MPDVNGQTTSPVPLDLDAFLDRLRGYAGEIGTDPLTNSVFSLAQALLQDLDTGAHSLDELTGLVDTIHFQLLCDRAERFRKQHAEVGGGAPWSTVEARLEAAASEGLDAFTAAACKAHGGIVFTAHPTFALSRSLREAFAAYVSSDDETSRDDLRAAANDPNRDWPNQITLLSEHEEAQLAIANARDAARSYAGRVLKVAQKAFPDQWRALRPVLPTIASWVGYDLDGRTDIHWSQSIALRLHEKEAQLGYYESRLTEVVAADKLSDLRAKLASARAHTAEAAKRFEGDLFDPEILVDAANFLTAESADKLVSSAEITRALDALIADAATPDAAAAELMVLRAEVEALHLGTARIHLRVNAAQVRTVLSRDLNLETEDNDLGRQALSQLSEMAGSNQIRPVNFADLFLEQSTARRQFMMCAQILKHIDADSPIRFLIAESENPATVMGALHLARQYGVDHALDISPLFETPEALETGGRFVERLLEEPAFIDYVKARGYLSIQLGFSDSGRFIGQIAGNMAIERIHNLIGRALGEKLPGVGLLFFNTHGESMGRGAYPGSFEQRFDHLLTRWNRAGLVRRGLHPMHEVSFQGGDGFMHFGTPELSQATYAAFCEHILSPTESASNDPFYEQTDFVWDTYRALRSWHETLFGESDYAKLLGGFASGFLVKAGSRPVKRAGGISGPSSIRAISHNAMLQQLGVPLNSACGIGSAMPRETERLKDLINASPRLHALVLLATQARMLTSLPSLRGYANVYDPEVWLALAKHGRIKHDDALRRVAQSLTGYETNTSIKRITNMLAVDLIHFDQLLASLDDAPSVEARHEARLETHALHGIRQAVMMYALSLVGRLRNLSTRHDTSLEDIVGLVLNLQIDDAVDMLETIYPASRDDTALISGVSEQGYEQARSSAAGYDQLHKEIIEPLRLSGELVRRISVANCHAFGAWG</sequence>
<comment type="function">
    <text evidence="1">Forms oxaloacetate, a four-carbon dicarboxylic acid source for the tricarboxylic acid cycle.</text>
</comment>
<dbReference type="GO" id="GO:0008964">
    <property type="term" value="F:phosphoenolpyruvate carboxylase activity"/>
    <property type="evidence" value="ECO:0007669"/>
    <property type="project" value="InterPro"/>
</dbReference>
<dbReference type="GO" id="GO:0015977">
    <property type="term" value="P:carbon fixation"/>
    <property type="evidence" value="ECO:0007669"/>
    <property type="project" value="InterPro"/>
</dbReference>
<dbReference type="GO" id="GO:0006099">
    <property type="term" value="P:tricarboxylic acid cycle"/>
    <property type="evidence" value="ECO:0007669"/>
    <property type="project" value="InterPro"/>
</dbReference>
<dbReference type="InterPro" id="IPR015813">
    <property type="entry name" value="Pyrv/PenolPyrv_kinase-like_dom"/>
</dbReference>
<protein>
    <recommendedName>
        <fullName evidence="2">Phosphoenolpyruvate carboxylase</fullName>
    </recommendedName>
</protein>
<gene>
    <name evidence="3" type="ORF">D1223_15800</name>
</gene>
<organism evidence="3 4">
    <name type="scientific">Henriciella mobilis</name>
    <dbReference type="NCBI Taxonomy" id="2305467"/>
    <lineage>
        <taxon>Bacteria</taxon>
        <taxon>Pseudomonadati</taxon>
        <taxon>Pseudomonadota</taxon>
        <taxon>Alphaproteobacteria</taxon>
        <taxon>Hyphomonadales</taxon>
        <taxon>Hyphomonadaceae</taxon>
        <taxon>Henriciella</taxon>
    </lineage>
</organism>
<dbReference type="PANTHER" id="PTHR30523">
    <property type="entry name" value="PHOSPHOENOLPYRUVATE CARBOXYLASE"/>
    <property type="match status" value="1"/>
</dbReference>
<keyword evidence="4" id="KW-1185">Reference proteome</keyword>
<dbReference type="PRINTS" id="PR00150">
    <property type="entry name" value="PEPCARBXLASE"/>
</dbReference>
<dbReference type="Pfam" id="PF00311">
    <property type="entry name" value="PEPcase"/>
    <property type="match status" value="1"/>
</dbReference>
<dbReference type="GO" id="GO:0005829">
    <property type="term" value="C:cytosol"/>
    <property type="evidence" value="ECO:0007669"/>
    <property type="project" value="TreeGrafter"/>
</dbReference>
<evidence type="ECO:0000256" key="2">
    <source>
        <dbReference type="ARBA" id="ARBA00022419"/>
    </source>
</evidence>
<evidence type="ECO:0000256" key="1">
    <source>
        <dbReference type="ARBA" id="ARBA00003670"/>
    </source>
</evidence>
<dbReference type="InterPro" id="IPR021135">
    <property type="entry name" value="PEP_COase"/>
</dbReference>
<dbReference type="RefSeq" id="WP_119377406.1">
    <property type="nucleotide sequence ID" value="NZ_QWFX01000016.1"/>
</dbReference>
<accession>A0A399R708</accession>
<comment type="caution">
    <text evidence="3">The sequence shown here is derived from an EMBL/GenBank/DDBJ whole genome shotgun (WGS) entry which is preliminary data.</text>
</comment>
<dbReference type="EMBL" id="QWFX01000016">
    <property type="protein sequence ID" value="RIJ26444.1"/>
    <property type="molecule type" value="Genomic_DNA"/>
</dbReference>
<dbReference type="AlphaFoldDB" id="A0A399R708"/>
<dbReference type="SUPFAM" id="SSF51621">
    <property type="entry name" value="Phosphoenolpyruvate/pyruvate domain"/>
    <property type="match status" value="1"/>
</dbReference>
<dbReference type="PANTHER" id="PTHR30523:SF6">
    <property type="entry name" value="PHOSPHOENOLPYRUVATE CARBOXYLASE"/>
    <property type="match status" value="1"/>
</dbReference>
<evidence type="ECO:0000313" key="4">
    <source>
        <dbReference type="Proteomes" id="UP000266385"/>
    </source>
</evidence>
<dbReference type="Proteomes" id="UP000266385">
    <property type="component" value="Unassembled WGS sequence"/>
</dbReference>
<name>A0A399R708_9PROT</name>
<proteinExistence type="predicted"/>
<keyword evidence="3" id="KW-0670">Pyruvate</keyword>
<reference evidence="3 4" key="1">
    <citation type="submission" date="2018-08" db="EMBL/GenBank/DDBJ databases">
        <title>Henriciella mobilis sp. nov., isolated from seawater.</title>
        <authorList>
            <person name="Cheng H."/>
            <person name="Wu Y.-H."/>
            <person name="Xu X.-W."/>
            <person name="Guo L.-L."/>
        </authorList>
    </citation>
    <scope>NUCLEOTIDE SEQUENCE [LARGE SCALE GENOMIC DNA]</scope>
    <source>
        <strain evidence="3 4">JN25</strain>
    </source>
</reference>
<dbReference type="OrthoDB" id="9758461at2"/>